<comment type="caution">
    <text evidence="1">The sequence shown here is derived from an EMBL/GenBank/DDBJ whole genome shotgun (WGS) entry which is preliminary data.</text>
</comment>
<evidence type="ECO:0000313" key="2">
    <source>
        <dbReference type="Proteomes" id="UP001165584"/>
    </source>
</evidence>
<proteinExistence type="predicted"/>
<keyword evidence="2" id="KW-1185">Reference proteome</keyword>
<accession>A0ABT2GM63</accession>
<organism evidence="1 2">
    <name type="scientific">Herbiconiux aconitum</name>
    <dbReference type="NCBI Taxonomy" id="2970913"/>
    <lineage>
        <taxon>Bacteria</taxon>
        <taxon>Bacillati</taxon>
        <taxon>Actinomycetota</taxon>
        <taxon>Actinomycetes</taxon>
        <taxon>Micrococcales</taxon>
        <taxon>Microbacteriaceae</taxon>
        <taxon>Herbiconiux</taxon>
    </lineage>
</organism>
<protein>
    <submittedName>
        <fullName evidence="1">Uncharacterized protein</fullName>
    </submittedName>
</protein>
<dbReference type="RefSeq" id="WP_259505464.1">
    <property type="nucleotide sequence ID" value="NZ_JANLCM010000001.1"/>
</dbReference>
<gene>
    <name evidence="1" type="ORF">N1027_04095</name>
</gene>
<dbReference type="Proteomes" id="UP001165584">
    <property type="component" value="Unassembled WGS sequence"/>
</dbReference>
<name>A0ABT2GM63_9MICO</name>
<evidence type="ECO:0000313" key="1">
    <source>
        <dbReference type="EMBL" id="MCS5717314.1"/>
    </source>
</evidence>
<dbReference type="EMBL" id="JANLCM010000001">
    <property type="protein sequence ID" value="MCS5717314.1"/>
    <property type="molecule type" value="Genomic_DNA"/>
</dbReference>
<sequence>MSKQLNPEDVAAHARELVGESTIPDLELLCSLTVTGNNEAIAEEDFTDAQRLHREAYGSAIEGGWSKSQLRALGIRTPSRPVRFTIVEPGASGSSAIHAVG</sequence>
<reference evidence="1" key="1">
    <citation type="submission" date="2022-08" db="EMBL/GenBank/DDBJ databases">
        <authorList>
            <person name="Deng Y."/>
            <person name="Han X.-F."/>
            <person name="Zhang Y.-Q."/>
        </authorList>
    </citation>
    <scope>NUCLEOTIDE SEQUENCE</scope>
    <source>
        <strain evidence="1">CPCC 205763</strain>
    </source>
</reference>